<keyword evidence="9" id="KW-0444">Lipid biosynthesis</keyword>
<dbReference type="Pfam" id="PF01148">
    <property type="entry name" value="CTP_transf_1"/>
    <property type="match status" value="1"/>
</dbReference>
<evidence type="ECO:0000256" key="13">
    <source>
        <dbReference type="ARBA" id="ARBA00022989"/>
    </source>
</evidence>
<evidence type="ECO:0000256" key="6">
    <source>
        <dbReference type="ARBA" id="ARBA00012487"/>
    </source>
</evidence>
<feature type="transmembrane region" description="Helical" evidence="19">
    <location>
        <begin position="145"/>
        <end position="165"/>
    </location>
</feature>
<keyword evidence="15 19" id="KW-0472">Membrane</keyword>
<reference evidence="20 21" key="1">
    <citation type="submission" date="2024-06" db="EMBL/GenBank/DDBJ databases">
        <title>Sorghum-associated microbial communities from plants grown in Nebraska, USA.</title>
        <authorList>
            <person name="Schachtman D."/>
        </authorList>
    </citation>
    <scope>NUCLEOTIDE SEQUENCE [LARGE SCALE GENOMIC DNA]</scope>
    <source>
        <strain evidence="20 21">3207</strain>
    </source>
</reference>
<evidence type="ECO:0000256" key="2">
    <source>
        <dbReference type="ARBA" id="ARBA00004651"/>
    </source>
</evidence>
<keyword evidence="10 18" id="KW-0808">Transferase</keyword>
<dbReference type="EMBL" id="JBEPSM010000001">
    <property type="protein sequence ID" value="MET4632699.1"/>
    <property type="molecule type" value="Genomic_DNA"/>
</dbReference>
<keyword evidence="13 19" id="KW-1133">Transmembrane helix</keyword>
<evidence type="ECO:0000256" key="16">
    <source>
        <dbReference type="ARBA" id="ARBA00023209"/>
    </source>
</evidence>
<feature type="transmembrane region" description="Helical" evidence="19">
    <location>
        <begin position="260"/>
        <end position="277"/>
    </location>
</feature>
<evidence type="ECO:0000256" key="7">
    <source>
        <dbReference type="ARBA" id="ARBA00019373"/>
    </source>
</evidence>
<organism evidence="20 21">
    <name type="scientific">Kaistia defluvii</name>
    <dbReference type="NCBI Taxonomy" id="410841"/>
    <lineage>
        <taxon>Bacteria</taxon>
        <taxon>Pseudomonadati</taxon>
        <taxon>Pseudomonadota</taxon>
        <taxon>Alphaproteobacteria</taxon>
        <taxon>Hyphomicrobiales</taxon>
        <taxon>Kaistiaceae</taxon>
        <taxon>Kaistia</taxon>
    </lineage>
</organism>
<dbReference type="Proteomes" id="UP001549321">
    <property type="component" value="Unassembled WGS sequence"/>
</dbReference>
<name>A0ABV2QUL0_9HYPH</name>
<evidence type="ECO:0000256" key="4">
    <source>
        <dbReference type="ARBA" id="ARBA00005189"/>
    </source>
</evidence>
<dbReference type="PANTHER" id="PTHR46382:SF1">
    <property type="entry name" value="PHOSPHATIDATE CYTIDYLYLTRANSFERASE"/>
    <property type="match status" value="1"/>
</dbReference>
<comment type="similarity">
    <text evidence="5 18">Belongs to the CDS family.</text>
</comment>
<evidence type="ECO:0000256" key="14">
    <source>
        <dbReference type="ARBA" id="ARBA00023098"/>
    </source>
</evidence>
<keyword evidence="21" id="KW-1185">Reference proteome</keyword>
<feature type="transmembrane region" description="Helical" evidence="19">
    <location>
        <begin position="79"/>
        <end position="112"/>
    </location>
</feature>
<evidence type="ECO:0000256" key="9">
    <source>
        <dbReference type="ARBA" id="ARBA00022516"/>
    </source>
</evidence>
<feature type="transmembrane region" description="Helical" evidence="19">
    <location>
        <begin position="48"/>
        <end position="67"/>
    </location>
</feature>
<evidence type="ECO:0000256" key="15">
    <source>
        <dbReference type="ARBA" id="ARBA00023136"/>
    </source>
</evidence>
<evidence type="ECO:0000256" key="11">
    <source>
        <dbReference type="ARBA" id="ARBA00022692"/>
    </source>
</evidence>
<dbReference type="PROSITE" id="PS01315">
    <property type="entry name" value="CDS"/>
    <property type="match status" value="1"/>
</dbReference>
<comment type="pathway">
    <text evidence="4">Lipid metabolism.</text>
</comment>
<evidence type="ECO:0000256" key="3">
    <source>
        <dbReference type="ARBA" id="ARBA00005119"/>
    </source>
</evidence>
<keyword evidence="12 18" id="KW-0548">Nucleotidyltransferase</keyword>
<feature type="transmembrane region" description="Helical" evidence="19">
    <location>
        <begin position="118"/>
        <end position="138"/>
    </location>
</feature>
<evidence type="ECO:0000256" key="10">
    <source>
        <dbReference type="ARBA" id="ARBA00022679"/>
    </source>
</evidence>
<feature type="transmembrane region" description="Helical" evidence="19">
    <location>
        <begin position="185"/>
        <end position="206"/>
    </location>
</feature>
<evidence type="ECO:0000256" key="18">
    <source>
        <dbReference type="RuleBase" id="RU003938"/>
    </source>
</evidence>
<comment type="subcellular location">
    <subcellularLocation>
        <location evidence="2">Cell membrane</location>
        <topology evidence="2">Multi-pass membrane protein</topology>
    </subcellularLocation>
</comment>
<evidence type="ECO:0000256" key="5">
    <source>
        <dbReference type="ARBA" id="ARBA00010185"/>
    </source>
</evidence>
<sequence length="288" mass="29473">MKSQHPVGVPANDDGKPRRSDLTLRVWSAAVLIPLALVVTWWGGLPSFLLVALVSAIVFAEWANIVGRSPRLLPSTTDVSVGIAFVALSAIVAGLQGFGAGLAVLVAGIVGVALLSRSAWLAGGVAYAGLLGVCLAALRSDGAEGLTAVVVLLVLVWGTDSFAYFAGRTIGGPKLWPRVSPKKTWSGSIGGLVGGVLLAALTAMLFGVRVGPVLVLVLALLSIVSQAGDLFESAIKRHFDKKDSGCIIPGHGGMMDRVDGLIFAAIGAALIGALHGGNHHIGQGLLSW</sequence>
<dbReference type="EC" id="2.7.7.41" evidence="6 18"/>
<evidence type="ECO:0000313" key="21">
    <source>
        <dbReference type="Proteomes" id="UP001549321"/>
    </source>
</evidence>
<keyword evidence="8" id="KW-1003">Cell membrane</keyword>
<evidence type="ECO:0000256" key="19">
    <source>
        <dbReference type="SAM" id="Phobius"/>
    </source>
</evidence>
<keyword evidence="17" id="KW-1208">Phospholipid metabolism</keyword>
<keyword evidence="14" id="KW-0443">Lipid metabolism</keyword>
<dbReference type="PANTHER" id="PTHR46382">
    <property type="entry name" value="PHOSPHATIDATE CYTIDYLYLTRANSFERASE"/>
    <property type="match status" value="1"/>
</dbReference>
<evidence type="ECO:0000256" key="17">
    <source>
        <dbReference type="ARBA" id="ARBA00023264"/>
    </source>
</evidence>
<evidence type="ECO:0000256" key="12">
    <source>
        <dbReference type="ARBA" id="ARBA00022695"/>
    </source>
</evidence>
<gene>
    <name evidence="20" type="ORF">ABIE08_000612</name>
</gene>
<proteinExistence type="inferred from homology"/>
<keyword evidence="11 18" id="KW-0812">Transmembrane</keyword>
<comment type="catalytic activity">
    <reaction evidence="1 18">
        <text>a 1,2-diacyl-sn-glycero-3-phosphate + CTP + H(+) = a CDP-1,2-diacyl-sn-glycerol + diphosphate</text>
        <dbReference type="Rhea" id="RHEA:16229"/>
        <dbReference type="ChEBI" id="CHEBI:15378"/>
        <dbReference type="ChEBI" id="CHEBI:33019"/>
        <dbReference type="ChEBI" id="CHEBI:37563"/>
        <dbReference type="ChEBI" id="CHEBI:58332"/>
        <dbReference type="ChEBI" id="CHEBI:58608"/>
        <dbReference type="EC" id="2.7.7.41"/>
    </reaction>
</comment>
<protein>
    <recommendedName>
        <fullName evidence="7 18">Phosphatidate cytidylyltransferase</fullName>
        <ecNumber evidence="6 18">2.7.7.41</ecNumber>
    </recommendedName>
</protein>
<evidence type="ECO:0000256" key="1">
    <source>
        <dbReference type="ARBA" id="ARBA00001698"/>
    </source>
</evidence>
<keyword evidence="16" id="KW-0594">Phospholipid biosynthesis</keyword>
<dbReference type="RefSeq" id="WP_354548670.1">
    <property type="nucleotide sequence ID" value="NZ_JBEPSM010000001.1"/>
</dbReference>
<evidence type="ECO:0000313" key="20">
    <source>
        <dbReference type="EMBL" id="MET4632699.1"/>
    </source>
</evidence>
<dbReference type="InterPro" id="IPR000374">
    <property type="entry name" value="PC_trans"/>
</dbReference>
<comment type="pathway">
    <text evidence="3 18">Phospholipid metabolism; CDP-diacylglycerol biosynthesis; CDP-diacylglycerol from sn-glycerol 3-phosphate: step 3/3.</text>
</comment>
<comment type="caution">
    <text evidence="20">The sequence shown here is derived from an EMBL/GenBank/DDBJ whole genome shotgun (WGS) entry which is preliminary data.</text>
</comment>
<dbReference type="GO" id="GO:0004605">
    <property type="term" value="F:phosphatidate cytidylyltransferase activity"/>
    <property type="evidence" value="ECO:0007669"/>
    <property type="project" value="UniProtKB-EC"/>
</dbReference>
<evidence type="ECO:0000256" key="8">
    <source>
        <dbReference type="ARBA" id="ARBA00022475"/>
    </source>
</evidence>
<feature type="transmembrane region" description="Helical" evidence="19">
    <location>
        <begin position="213"/>
        <end position="231"/>
    </location>
</feature>
<accession>A0ABV2QUL0</accession>